<dbReference type="SUPFAM" id="SSF69593">
    <property type="entry name" value="Glycerol-3-phosphate (1)-acyltransferase"/>
    <property type="match status" value="1"/>
</dbReference>
<dbReference type="AlphaFoldDB" id="A0A267FV73"/>
<name>A0A267FV73_9PLAT</name>
<comment type="caution">
    <text evidence="6">The sequence shown here is derived from an EMBL/GenBank/DDBJ whole genome shotgun (WGS) entry which is preliminary data.</text>
</comment>
<keyword evidence="4" id="KW-0812">Transmembrane</keyword>
<dbReference type="EMBL" id="NIVC01000725">
    <property type="protein sequence ID" value="PAA77720.1"/>
    <property type="molecule type" value="Genomic_DNA"/>
</dbReference>
<dbReference type="Proteomes" id="UP000215902">
    <property type="component" value="Unassembled WGS sequence"/>
</dbReference>
<reference evidence="6 8" key="1">
    <citation type="submission" date="2017-06" db="EMBL/GenBank/DDBJ databases">
        <title>A platform for efficient transgenesis in Macrostomum lignano, a flatworm model organism for stem cell research.</title>
        <authorList>
            <person name="Berezikov E."/>
        </authorList>
    </citation>
    <scope>NUCLEOTIDE SEQUENCE [LARGE SCALE GENOMIC DNA]</scope>
    <source>
        <strain evidence="6">DV1</strain>
        <tissue evidence="6">Whole organism</tissue>
    </source>
</reference>
<dbReference type="GO" id="GO:0003841">
    <property type="term" value="F:1-acylglycerol-3-phosphate O-acyltransferase activity"/>
    <property type="evidence" value="ECO:0007669"/>
    <property type="project" value="TreeGrafter"/>
</dbReference>
<evidence type="ECO:0000313" key="8">
    <source>
        <dbReference type="Proteomes" id="UP000215902"/>
    </source>
</evidence>
<dbReference type="GO" id="GO:0012505">
    <property type="term" value="C:endomembrane system"/>
    <property type="evidence" value="ECO:0007669"/>
    <property type="project" value="TreeGrafter"/>
</dbReference>
<evidence type="ECO:0000256" key="2">
    <source>
        <dbReference type="ARBA" id="ARBA00022679"/>
    </source>
</evidence>
<dbReference type="InterPro" id="IPR032098">
    <property type="entry name" value="Acyltransf_C"/>
</dbReference>
<dbReference type="SMART" id="SM00563">
    <property type="entry name" value="PlsC"/>
    <property type="match status" value="1"/>
</dbReference>
<proteinExistence type="inferred from homology"/>
<evidence type="ECO:0000256" key="1">
    <source>
        <dbReference type="ARBA" id="ARBA00008655"/>
    </source>
</evidence>
<keyword evidence="3" id="KW-0012">Acyltransferase</keyword>
<evidence type="ECO:0000313" key="7">
    <source>
        <dbReference type="EMBL" id="PAA84436.1"/>
    </source>
</evidence>
<keyword evidence="2" id="KW-0808">Transferase</keyword>
<dbReference type="PANTHER" id="PTHR10983">
    <property type="entry name" value="1-ACYLGLYCEROL-3-PHOSPHATE ACYLTRANSFERASE-RELATED"/>
    <property type="match status" value="1"/>
</dbReference>
<dbReference type="PANTHER" id="PTHR10983:SF24">
    <property type="entry name" value="1-ACYLGLYCEROL-3-PHOSPHATE O-ACYLTRANSFERASE 3, ISOFORM E-RELATED"/>
    <property type="match status" value="1"/>
</dbReference>
<dbReference type="EMBL" id="NIVC01000374">
    <property type="protein sequence ID" value="PAA84436.1"/>
    <property type="molecule type" value="Genomic_DNA"/>
</dbReference>
<keyword evidence="8" id="KW-1185">Reference proteome</keyword>
<feature type="domain" description="Phospholipid/glycerol acyltransferase" evidence="5">
    <location>
        <begin position="89"/>
        <end position="213"/>
    </location>
</feature>
<comment type="similarity">
    <text evidence="1">Belongs to the 1-acyl-sn-glycerol-3-phosphate acyltransferase family.</text>
</comment>
<evidence type="ECO:0000256" key="3">
    <source>
        <dbReference type="ARBA" id="ARBA00023315"/>
    </source>
</evidence>
<protein>
    <recommendedName>
        <fullName evidence="5">Phospholipid/glycerol acyltransferase domain-containing protein</fullName>
    </recommendedName>
</protein>
<dbReference type="Pfam" id="PF16076">
    <property type="entry name" value="Acyltransf_C"/>
    <property type="match status" value="1"/>
</dbReference>
<accession>A0A267FV73</accession>
<dbReference type="Pfam" id="PF01553">
    <property type="entry name" value="Acyltransferase"/>
    <property type="match status" value="1"/>
</dbReference>
<dbReference type="InterPro" id="IPR002123">
    <property type="entry name" value="Plipid/glycerol_acylTrfase"/>
</dbReference>
<evidence type="ECO:0000259" key="5">
    <source>
        <dbReference type="SMART" id="SM00563"/>
    </source>
</evidence>
<gene>
    <name evidence="7" type="ORF">BOX15_Mlig016033g1</name>
    <name evidence="6" type="ORF">BOX15_Mlig029359g1</name>
</gene>
<organism evidence="6 8">
    <name type="scientific">Macrostomum lignano</name>
    <dbReference type="NCBI Taxonomy" id="282301"/>
    <lineage>
        <taxon>Eukaryota</taxon>
        <taxon>Metazoa</taxon>
        <taxon>Spiralia</taxon>
        <taxon>Lophotrochozoa</taxon>
        <taxon>Platyhelminthes</taxon>
        <taxon>Rhabditophora</taxon>
        <taxon>Macrostomorpha</taxon>
        <taxon>Macrostomida</taxon>
        <taxon>Macrostomidae</taxon>
        <taxon>Macrostomum</taxon>
    </lineage>
</organism>
<keyword evidence="4" id="KW-1133">Transmembrane helix</keyword>
<dbReference type="STRING" id="282301.A0A267FV73"/>
<dbReference type="CDD" id="cd07990">
    <property type="entry name" value="LPLAT_LCLAT1-like"/>
    <property type="match status" value="1"/>
</dbReference>
<feature type="transmembrane region" description="Helical" evidence="4">
    <location>
        <begin position="12"/>
        <end position="38"/>
    </location>
</feature>
<dbReference type="OrthoDB" id="189226at2759"/>
<evidence type="ECO:0000256" key="4">
    <source>
        <dbReference type="SAM" id="Phobius"/>
    </source>
</evidence>
<feature type="transmembrane region" description="Helical" evidence="4">
    <location>
        <begin position="312"/>
        <end position="331"/>
    </location>
</feature>
<sequence length="402" mass="46161">MPGSWWKRLPPVHILLIWGFLVIGLTVNFLQLLTLLVWPFSRWLYRKLNSWLAFQIWCQFTMLSQWYANSKIRMFVRPEQVPHLGTEHSIVIMNHRYETDWMLGWCAVERLGMLGSSKMVGKKVLKFIPIIGWSFYFTECMFLSRNLDHDRRVLEYHSKEMISYPKEHPVSVLFFPEGTRFTEAKLAACNEVAAAKGLSPMRHLLLPRTRGFILLLQSLKGRASCIYDMTLAVPAGEDPTMMAALNGRPCRADFLCERIPLDDVPSDDAECSKWLFDLYKKKDDALDYYFKHGQFPDQAATDMHLARRNKDITAYLIWLAWSILVFAVFVLPYIVQSKLNCCLFVLLLVFMSYGARKLIGVTEIRKSSSYGLGGGASSASPEGVLVLRKLGESRNLETSGYI</sequence>
<evidence type="ECO:0000313" key="6">
    <source>
        <dbReference type="EMBL" id="PAA77720.1"/>
    </source>
</evidence>
<keyword evidence="4" id="KW-0472">Membrane</keyword>